<dbReference type="SUPFAM" id="SSF88697">
    <property type="entry name" value="PUA domain-like"/>
    <property type="match status" value="1"/>
</dbReference>
<proteinExistence type="inferred from homology"/>
<evidence type="ECO:0000256" key="6">
    <source>
        <dbReference type="ARBA" id="ARBA00022552"/>
    </source>
</evidence>
<feature type="domain" description="Ribosomal RNA small subunit methyltransferase E methyltransferase" evidence="13">
    <location>
        <begin position="75"/>
        <end position="220"/>
    </location>
</feature>
<organism evidence="14 15">
    <name type="scientific">Candidatus Comchoanobacter bicostacola</name>
    <dbReference type="NCBI Taxonomy" id="2919598"/>
    <lineage>
        <taxon>Bacteria</taxon>
        <taxon>Pseudomonadati</taxon>
        <taxon>Pseudomonadota</taxon>
        <taxon>Gammaproteobacteria</taxon>
        <taxon>Candidatus Comchoanobacterales</taxon>
        <taxon>Candidatus Comchoanobacteraceae</taxon>
        <taxon>Candidatus Comchoanobacter</taxon>
    </lineage>
</organism>
<dbReference type="Pfam" id="PF04452">
    <property type="entry name" value="Methyltrans_RNA"/>
    <property type="match status" value="1"/>
</dbReference>
<evidence type="ECO:0000256" key="2">
    <source>
        <dbReference type="ARBA" id="ARBA00005528"/>
    </source>
</evidence>
<comment type="similarity">
    <text evidence="2 12">Belongs to the RNA methyltransferase RsmE family.</text>
</comment>
<evidence type="ECO:0000256" key="11">
    <source>
        <dbReference type="ARBA" id="ARBA00047944"/>
    </source>
</evidence>
<dbReference type="InterPro" id="IPR006700">
    <property type="entry name" value="RsmE"/>
</dbReference>
<evidence type="ECO:0000256" key="10">
    <source>
        <dbReference type="ARBA" id="ARBA00025699"/>
    </source>
</evidence>
<evidence type="ECO:0000256" key="12">
    <source>
        <dbReference type="PIRNR" id="PIRNR015601"/>
    </source>
</evidence>
<evidence type="ECO:0000313" key="15">
    <source>
        <dbReference type="Proteomes" id="UP001055955"/>
    </source>
</evidence>
<dbReference type="RefSeq" id="WP_258568410.1">
    <property type="nucleotide sequence ID" value="NZ_CP092900.1"/>
</dbReference>
<dbReference type="EMBL" id="CP092900">
    <property type="protein sequence ID" value="UTC24625.1"/>
    <property type="molecule type" value="Genomic_DNA"/>
</dbReference>
<dbReference type="Gene3D" id="3.40.1280.10">
    <property type="match status" value="1"/>
</dbReference>
<keyword evidence="7 12" id="KW-0489">Methyltransferase</keyword>
<evidence type="ECO:0000256" key="4">
    <source>
        <dbReference type="ARBA" id="ARBA00013673"/>
    </source>
</evidence>
<dbReference type="PIRSF" id="PIRSF015601">
    <property type="entry name" value="MTase_slr0722"/>
    <property type="match status" value="1"/>
</dbReference>
<evidence type="ECO:0000313" key="14">
    <source>
        <dbReference type="EMBL" id="UTC24625.1"/>
    </source>
</evidence>
<keyword evidence="6 12" id="KW-0698">rRNA processing</keyword>
<keyword evidence="15" id="KW-1185">Reference proteome</keyword>
<evidence type="ECO:0000256" key="1">
    <source>
        <dbReference type="ARBA" id="ARBA00004496"/>
    </source>
</evidence>
<name>A0ABY5DLG6_9GAMM</name>
<dbReference type="PANTHER" id="PTHR30027:SF3">
    <property type="entry name" value="16S RRNA (URACIL(1498)-N(3))-METHYLTRANSFERASE"/>
    <property type="match status" value="1"/>
</dbReference>
<accession>A0ABY5DLG6</accession>
<evidence type="ECO:0000256" key="3">
    <source>
        <dbReference type="ARBA" id="ARBA00012328"/>
    </source>
</evidence>
<evidence type="ECO:0000256" key="9">
    <source>
        <dbReference type="ARBA" id="ARBA00022691"/>
    </source>
</evidence>
<evidence type="ECO:0000256" key="5">
    <source>
        <dbReference type="ARBA" id="ARBA00022490"/>
    </source>
</evidence>
<evidence type="ECO:0000259" key="13">
    <source>
        <dbReference type="Pfam" id="PF04452"/>
    </source>
</evidence>
<keyword evidence="9 12" id="KW-0949">S-adenosyl-L-methionine</keyword>
<dbReference type="PANTHER" id="PTHR30027">
    <property type="entry name" value="RIBOSOMAL RNA SMALL SUBUNIT METHYLTRANSFERASE E"/>
    <property type="match status" value="1"/>
</dbReference>
<dbReference type="CDD" id="cd18084">
    <property type="entry name" value="RsmE-like"/>
    <property type="match status" value="1"/>
</dbReference>
<dbReference type="EC" id="2.1.1.193" evidence="3 12"/>
<comment type="function">
    <text evidence="10 12">Specifically methylates the N3 position of the uracil ring of uridine 1498 (m3U1498) in 16S rRNA. Acts on the fully assembled 30S ribosomal subunit.</text>
</comment>
<reference evidence="14 15" key="1">
    <citation type="journal article" date="2022" name="Nat. Microbiol.">
        <title>The microbiome of a bacterivorous marine choanoflagellate contains a resource-demanding obligate bacterial associate.</title>
        <authorList>
            <person name="Needham D.M."/>
            <person name="Poirier C."/>
            <person name="Bachy C."/>
            <person name="George E.E."/>
            <person name="Wilken S."/>
            <person name="Yung C.C.M."/>
            <person name="Limardo A.J."/>
            <person name="Morando M."/>
            <person name="Sudek L."/>
            <person name="Malmstrom R.R."/>
            <person name="Keeling P.J."/>
            <person name="Santoro A.E."/>
            <person name="Worden A.Z."/>
        </authorList>
    </citation>
    <scope>NUCLEOTIDE SEQUENCE [LARGE SCALE GENOMIC DNA]</scope>
    <source>
        <strain evidence="14 15">Comchoano-1</strain>
    </source>
</reference>
<dbReference type="NCBIfam" id="TIGR00046">
    <property type="entry name" value="RsmE family RNA methyltransferase"/>
    <property type="match status" value="1"/>
</dbReference>
<dbReference type="InterPro" id="IPR015947">
    <property type="entry name" value="PUA-like_sf"/>
</dbReference>
<evidence type="ECO:0000256" key="7">
    <source>
        <dbReference type="ARBA" id="ARBA00022603"/>
    </source>
</evidence>
<keyword evidence="5 12" id="KW-0963">Cytoplasm</keyword>
<sequence>MNYLWIQSIQAREELVLPPEAHQHVRALRLRLNDPLVLFDGLGNQCAAQIAYHDRKQTKLNVDPSSYIFKKPLHGLRLVLGVPKFSTLEFIIQKATELGVSAIVLLPMEHTPVAINQSVWEKKKVRWEKIMIAACEQSQQVHIPKLLFQTVDDYLKEDVVRYVFTQHAEKRVGQLLAPCDVIVGPEGGFSDFELSNFGQQFKLCEGTLRTDTAAIAAVLAFNIGC</sequence>
<gene>
    <name evidence="14" type="ORF">MMH89_00395</name>
</gene>
<evidence type="ECO:0000256" key="8">
    <source>
        <dbReference type="ARBA" id="ARBA00022679"/>
    </source>
</evidence>
<dbReference type="SUPFAM" id="SSF75217">
    <property type="entry name" value="alpha/beta knot"/>
    <property type="match status" value="1"/>
</dbReference>
<dbReference type="InterPro" id="IPR046886">
    <property type="entry name" value="RsmE_MTase_dom"/>
</dbReference>
<comment type="subcellular location">
    <subcellularLocation>
        <location evidence="1 12">Cytoplasm</location>
    </subcellularLocation>
</comment>
<dbReference type="InterPro" id="IPR029026">
    <property type="entry name" value="tRNA_m1G_MTases_N"/>
</dbReference>
<keyword evidence="8 12" id="KW-0808">Transferase</keyword>
<dbReference type="InterPro" id="IPR029028">
    <property type="entry name" value="Alpha/beta_knot_MTases"/>
</dbReference>
<comment type="catalytic activity">
    <reaction evidence="11 12">
        <text>uridine(1498) in 16S rRNA + S-adenosyl-L-methionine = N(3)-methyluridine(1498) in 16S rRNA + S-adenosyl-L-homocysteine + H(+)</text>
        <dbReference type="Rhea" id="RHEA:42920"/>
        <dbReference type="Rhea" id="RHEA-COMP:10283"/>
        <dbReference type="Rhea" id="RHEA-COMP:10284"/>
        <dbReference type="ChEBI" id="CHEBI:15378"/>
        <dbReference type="ChEBI" id="CHEBI:57856"/>
        <dbReference type="ChEBI" id="CHEBI:59789"/>
        <dbReference type="ChEBI" id="CHEBI:65315"/>
        <dbReference type="ChEBI" id="CHEBI:74502"/>
        <dbReference type="EC" id="2.1.1.193"/>
    </reaction>
</comment>
<dbReference type="Proteomes" id="UP001055955">
    <property type="component" value="Chromosome"/>
</dbReference>
<protein>
    <recommendedName>
        <fullName evidence="4 12">Ribosomal RNA small subunit methyltransferase E</fullName>
        <ecNumber evidence="3 12">2.1.1.193</ecNumber>
    </recommendedName>
</protein>